<protein>
    <recommendedName>
        <fullName evidence="4">DUF4199 domain-containing protein</fullName>
    </recommendedName>
</protein>
<feature type="transmembrane region" description="Helical" evidence="1">
    <location>
        <begin position="37"/>
        <end position="58"/>
    </location>
</feature>
<feature type="transmembrane region" description="Helical" evidence="1">
    <location>
        <begin position="70"/>
        <end position="94"/>
    </location>
</feature>
<proteinExistence type="predicted"/>
<organism evidence="2 3">
    <name type="scientific">Flavobacterium bernardetii</name>
    <dbReference type="NCBI Taxonomy" id="2813823"/>
    <lineage>
        <taxon>Bacteria</taxon>
        <taxon>Pseudomonadati</taxon>
        <taxon>Bacteroidota</taxon>
        <taxon>Flavobacteriia</taxon>
        <taxon>Flavobacteriales</taxon>
        <taxon>Flavobacteriaceae</taxon>
        <taxon>Flavobacterium</taxon>
    </lineage>
</organism>
<comment type="caution">
    <text evidence="2">The sequence shown here is derived from an EMBL/GenBank/DDBJ whole genome shotgun (WGS) entry which is preliminary data.</text>
</comment>
<gene>
    <name evidence="2" type="ORF">H8R27_15305</name>
</gene>
<keyword evidence="1" id="KW-1133">Transmembrane helix</keyword>
<sequence>MNNKKYTFETSKTVLFWTIIPNIFLFIFWKFDETFSFAPTLTIFFNSIILPIALIISVKNINEKYNKNWWYLNYVIFTLSVLLSIFFNLFNWILSVEKENGFYGRNNIDKGTWMIINLELMIGFGILCIGLIYDIIKSVPKSNINLENEK</sequence>
<reference evidence="2 3" key="1">
    <citation type="submission" date="2020-08" db="EMBL/GenBank/DDBJ databases">
        <title>Description of novel Flavobacterium F-408 isolate.</title>
        <authorList>
            <person name="Saticioglu I.B."/>
            <person name="Duman M."/>
            <person name="Altun S."/>
        </authorList>
    </citation>
    <scope>NUCLEOTIDE SEQUENCE [LARGE SCALE GENOMIC DNA]</scope>
    <source>
        <strain evidence="2 3">F-408</strain>
    </source>
</reference>
<evidence type="ECO:0008006" key="4">
    <source>
        <dbReference type="Google" id="ProtNLM"/>
    </source>
</evidence>
<keyword evidence="1" id="KW-0812">Transmembrane</keyword>
<dbReference type="Proteomes" id="UP000605990">
    <property type="component" value="Unassembled WGS sequence"/>
</dbReference>
<keyword evidence="3" id="KW-1185">Reference proteome</keyword>
<evidence type="ECO:0000313" key="3">
    <source>
        <dbReference type="Proteomes" id="UP000605990"/>
    </source>
</evidence>
<name>A0ABR7J2P5_9FLAO</name>
<keyword evidence="1" id="KW-0472">Membrane</keyword>
<feature type="transmembrane region" description="Helical" evidence="1">
    <location>
        <begin position="12"/>
        <end position="31"/>
    </location>
</feature>
<feature type="transmembrane region" description="Helical" evidence="1">
    <location>
        <begin position="114"/>
        <end position="136"/>
    </location>
</feature>
<evidence type="ECO:0000313" key="2">
    <source>
        <dbReference type="EMBL" id="MBC5836257.1"/>
    </source>
</evidence>
<dbReference type="EMBL" id="JACRUN010000019">
    <property type="protein sequence ID" value="MBC5836257.1"/>
    <property type="molecule type" value="Genomic_DNA"/>
</dbReference>
<accession>A0ABR7J2P5</accession>
<dbReference type="RefSeq" id="WP_166131856.1">
    <property type="nucleotide sequence ID" value="NZ_JAANOQ010000028.1"/>
</dbReference>
<evidence type="ECO:0000256" key="1">
    <source>
        <dbReference type="SAM" id="Phobius"/>
    </source>
</evidence>